<evidence type="ECO:0000259" key="3">
    <source>
        <dbReference type="PROSITE" id="PS50110"/>
    </source>
</evidence>
<dbReference type="InterPro" id="IPR050595">
    <property type="entry name" value="Bact_response_regulator"/>
</dbReference>
<comment type="caution">
    <text evidence="4">The sequence shown here is derived from an EMBL/GenBank/DDBJ whole genome shotgun (WGS) entry which is preliminary data.</text>
</comment>
<dbReference type="PANTHER" id="PTHR44591:SF3">
    <property type="entry name" value="RESPONSE REGULATORY DOMAIN-CONTAINING PROTEIN"/>
    <property type="match status" value="1"/>
</dbReference>
<proteinExistence type="predicted"/>
<dbReference type="InterPro" id="IPR011006">
    <property type="entry name" value="CheY-like_superfamily"/>
</dbReference>
<evidence type="ECO:0000256" key="2">
    <source>
        <dbReference type="PROSITE-ProRule" id="PRU00169"/>
    </source>
</evidence>
<dbReference type="SMART" id="SM00448">
    <property type="entry name" value="REC"/>
    <property type="match status" value="1"/>
</dbReference>
<dbReference type="PROSITE" id="PS50110">
    <property type="entry name" value="RESPONSE_REGULATORY"/>
    <property type="match status" value="1"/>
</dbReference>
<dbReference type="Gene3D" id="3.40.50.2300">
    <property type="match status" value="1"/>
</dbReference>
<dbReference type="InterPro" id="IPR001789">
    <property type="entry name" value="Sig_transdc_resp-reg_receiver"/>
</dbReference>
<reference evidence="4" key="1">
    <citation type="journal article" date="2014" name="Int. J. Syst. Evol. Microbiol.">
        <title>Complete genome sequence of Corynebacterium casei LMG S-19264T (=DSM 44701T), isolated from a smear-ripened cheese.</title>
        <authorList>
            <consortium name="US DOE Joint Genome Institute (JGI-PGF)"/>
            <person name="Walter F."/>
            <person name="Albersmeier A."/>
            <person name="Kalinowski J."/>
            <person name="Ruckert C."/>
        </authorList>
    </citation>
    <scope>NUCLEOTIDE SEQUENCE</scope>
    <source>
        <strain evidence="4">KCTC 12870</strain>
    </source>
</reference>
<dbReference type="Pfam" id="PF00072">
    <property type="entry name" value="Response_reg"/>
    <property type="match status" value="1"/>
</dbReference>
<protein>
    <recommendedName>
        <fullName evidence="3">Response regulatory domain-containing protein</fullName>
    </recommendedName>
</protein>
<keyword evidence="5" id="KW-1185">Reference proteome</keyword>
<dbReference type="Proteomes" id="UP000642829">
    <property type="component" value="Unassembled WGS sequence"/>
</dbReference>
<dbReference type="SUPFAM" id="SSF52172">
    <property type="entry name" value="CheY-like"/>
    <property type="match status" value="1"/>
</dbReference>
<feature type="domain" description="Response regulatory" evidence="3">
    <location>
        <begin position="3"/>
        <end position="119"/>
    </location>
</feature>
<dbReference type="AlphaFoldDB" id="A0A8J3DAF4"/>
<accession>A0A8J3DAF4</accession>
<dbReference type="PANTHER" id="PTHR44591">
    <property type="entry name" value="STRESS RESPONSE REGULATOR PROTEIN 1"/>
    <property type="match status" value="1"/>
</dbReference>
<evidence type="ECO:0000313" key="5">
    <source>
        <dbReference type="Proteomes" id="UP000642829"/>
    </source>
</evidence>
<dbReference type="CDD" id="cd00156">
    <property type="entry name" value="REC"/>
    <property type="match status" value="1"/>
</dbReference>
<feature type="modified residue" description="4-aspartylphosphate" evidence="2">
    <location>
        <position position="52"/>
    </location>
</feature>
<sequence length="123" mass="13717">MSTILIADDDPLMIRLLEFNLKRFDCRLIICREGLGAEHLVKVERPDLAIIDVMLPGKSGFDLIESIRADPDLANMPLIVVTGHGEHQVHQRLLDAGADRVFTKPFAPSLLQSAVNELLKRHA</sequence>
<evidence type="ECO:0000256" key="1">
    <source>
        <dbReference type="ARBA" id="ARBA00022553"/>
    </source>
</evidence>
<name>A0A8J3DAF4_9BACT</name>
<reference evidence="4" key="2">
    <citation type="submission" date="2020-09" db="EMBL/GenBank/DDBJ databases">
        <authorList>
            <person name="Sun Q."/>
            <person name="Kim S."/>
        </authorList>
    </citation>
    <scope>NUCLEOTIDE SEQUENCE</scope>
    <source>
        <strain evidence="4">KCTC 12870</strain>
    </source>
</reference>
<dbReference type="GO" id="GO:0000160">
    <property type="term" value="P:phosphorelay signal transduction system"/>
    <property type="evidence" value="ECO:0007669"/>
    <property type="project" value="InterPro"/>
</dbReference>
<dbReference type="RefSeq" id="WP_189512191.1">
    <property type="nucleotide sequence ID" value="NZ_BMXG01000004.1"/>
</dbReference>
<evidence type="ECO:0000313" key="4">
    <source>
        <dbReference type="EMBL" id="GHB95102.1"/>
    </source>
</evidence>
<organism evidence="4 5">
    <name type="scientific">Cerasicoccus arenae</name>
    <dbReference type="NCBI Taxonomy" id="424488"/>
    <lineage>
        <taxon>Bacteria</taxon>
        <taxon>Pseudomonadati</taxon>
        <taxon>Verrucomicrobiota</taxon>
        <taxon>Opitutia</taxon>
        <taxon>Puniceicoccales</taxon>
        <taxon>Cerasicoccaceae</taxon>
        <taxon>Cerasicoccus</taxon>
    </lineage>
</organism>
<dbReference type="EMBL" id="BMXG01000004">
    <property type="protein sequence ID" value="GHB95102.1"/>
    <property type="molecule type" value="Genomic_DNA"/>
</dbReference>
<gene>
    <name evidence="4" type="ORF">GCM10007047_08410</name>
</gene>
<keyword evidence="1 2" id="KW-0597">Phosphoprotein</keyword>